<feature type="region of interest" description="Disordered" evidence="1">
    <location>
        <begin position="61"/>
        <end position="81"/>
    </location>
</feature>
<dbReference type="InterPro" id="IPR038945">
    <property type="entry name" value="MBD13-like"/>
</dbReference>
<feature type="region of interest" description="Disordered" evidence="1">
    <location>
        <begin position="92"/>
        <end position="111"/>
    </location>
</feature>
<gene>
    <name evidence="2" type="ORF">CCACVL1_15120</name>
</gene>
<keyword evidence="3" id="KW-1185">Reference proteome</keyword>
<name>A0A1R3I3U9_COCAP</name>
<dbReference type="Gramene" id="OMO77272">
    <property type="protein sequence ID" value="OMO77272"/>
    <property type="gene ID" value="CCACVL1_15120"/>
</dbReference>
<dbReference type="OrthoDB" id="10570561at2759"/>
<evidence type="ECO:0000313" key="3">
    <source>
        <dbReference type="Proteomes" id="UP000188268"/>
    </source>
</evidence>
<dbReference type="Proteomes" id="UP000188268">
    <property type="component" value="Unassembled WGS sequence"/>
</dbReference>
<reference evidence="2 3" key="1">
    <citation type="submission" date="2013-09" db="EMBL/GenBank/DDBJ databases">
        <title>Corchorus capsularis genome sequencing.</title>
        <authorList>
            <person name="Alam M."/>
            <person name="Haque M.S."/>
            <person name="Islam M.S."/>
            <person name="Emdad E.M."/>
            <person name="Islam M.M."/>
            <person name="Ahmed B."/>
            <person name="Halim A."/>
            <person name="Hossen Q.M.M."/>
            <person name="Hossain M.Z."/>
            <person name="Ahmed R."/>
            <person name="Khan M.M."/>
            <person name="Islam R."/>
            <person name="Rashid M.M."/>
            <person name="Khan S.A."/>
            <person name="Rahman M.S."/>
            <person name="Alam M."/>
        </authorList>
    </citation>
    <scope>NUCLEOTIDE SEQUENCE [LARGE SCALE GENOMIC DNA]</scope>
    <source>
        <strain evidence="3">cv. CVL-1</strain>
        <tissue evidence="2">Whole seedling</tissue>
    </source>
</reference>
<evidence type="ECO:0000313" key="2">
    <source>
        <dbReference type="EMBL" id="OMO77272.1"/>
    </source>
</evidence>
<comment type="caution">
    <text evidence="2">The sequence shown here is derived from an EMBL/GenBank/DDBJ whole genome shotgun (WGS) entry which is preliminary data.</text>
</comment>
<organism evidence="2 3">
    <name type="scientific">Corchorus capsularis</name>
    <name type="common">Jute</name>
    <dbReference type="NCBI Taxonomy" id="210143"/>
    <lineage>
        <taxon>Eukaryota</taxon>
        <taxon>Viridiplantae</taxon>
        <taxon>Streptophyta</taxon>
        <taxon>Embryophyta</taxon>
        <taxon>Tracheophyta</taxon>
        <taxon>Spermatophyta</taxon>
        <taxon>Magnoliopsida</taxon>
        <taxon>eudicotyledons</taxon>
        <taxon>Gunneridae</taxon>
        <taxon>Pentapetalae</taxon>
        <taxon>rosids</taxon>
        <taxon>malvids</taxon>
        <taxon>Malvales</taxon>
        <taxon>Malvaceae</taxon>
        <taxon>Grewioideae</taxon>
        <taxon>Apeibeae</taxon>
        <taxon>Corchorus</taxon>
    </lineage>
</organism>
<dbReference type="STRING" id="210143.A0A1R3I3U9"/>
<dbReference type="AlphaFoldDB" id="A0A1R3I3U9"/>
<feature type="non-terminal residue" evidence="2">
    <location>
        <position position="171"/>
    </location>
</feature>
<protein>
    <submittedName>
        <fullName evidence="2">Uncharacterized protein</fullName>
    </submittedName>
</protein>
<proteinExistence type="predicted"/>
<dbReference type="EMBL" id="AWWV01010771">
    <property type="protein sequence ID" value="OMO77272.1"/>
    <property type="molecule type" value="Genomic_DNA"/>
</dbReference>
<dbReference type="PANTHER" id="PTHR34067:SF24">
    <property type="entry name" value="METHYL-CPG-BINDING DOMAIN-CONTAINING PROTEIN 13"/>
    <property type="match status" value="1"/>
</dbReference>
<feature type="compositionally biased region" description="Acidic residues" evidence="1">
    <location>
        <begin position="71"/>
        <end position="81"/>
    </location>
</feature>
<evidence type="ECO:0000256" key="1">
    <source>
        <dbReference type="SAM" id="MobiDB-lite"/>
    </source>
</evidence>
<dbReference type="PANTHER" id="PTHR34067">
    <property type="entry name" value="OS04G0193200 PROTEIN"/>
    <property type="match status" value="1"/>
</dbReference>
<accession>A0A1R3I3U9</accession>
<sequence length="171" mass="19412">MAVIGRKIKDAEPIPFSFERKGMVSEDVWLVSFQFYNDPVSGYVFRMKDALHYVETGEPGRLAFKPKDKSDNDEDLEEDNDCEPAIVERQKVAVNGTTDETERQSAEQVSNLSRITKGEEMLTSASTGEQTSFSFSRLWVCKAEAVDHRLTEEERVQLSLRSLGRLKPAMK</sequence>